<dbReference type="EMBL" id="MU005582">
    <property type="protein sequence ID" value="KAF2684208.1"/>
    <property type="molecule type" value="Genomic_DNA"/>
</dbReference>
<gene>
    <name evidence="1" type="ORF">K458DRAFT_418507</name>
</gene>
<dbReference type="OrthoDB" id="3935025at2759"/>
<sequence length="95" mass="10563">MKKRGSPGVNDVSNQYPNICPEELMSYLTHLFNACLAHRYHPKAFKESITVAVPKPYKAGSPYTEPGSWRPIALLPCLGKLLEAIVTRRILALAI</sequence>
<protein>
    <recommendedName>
        <fullName evidence="3">Reverse transcriptase domain-containing protein</fullName>
    </recommendedName>
</protein>
<organism evidence="1 2">
    <name type="scientific">Lentithecium fluviatile CBS 122367</name>
    <dbReference type="NCBI Taxonomy" id="1168545"/>
    <lineage>
        <taxon>Eukaryota</taxon>
        <taxon>Fungi</taxon>
        <taxon>Dikarya</taxon>
        <taxon>Ascomycota</taxon>
        <taxon>Pezizomycotina</taxon>
        <taxon>Dothideomycetes</taxon>
        <taxon>Pleosporomycetidae</taxon>
        <taxon>Pleosporales</taxon>
        <taxon>Massarineae</taxon>
        <taxon>Lentitheciaceae</taxon>
        <taxon>Lentithecium</taxon>
    </lineage>
</organism>
<reference evidence="1" key="1">
    <citation type="journal article" date="2020" name="Stud. Mycol.">
        <title>101 Dothideomycetes genomes: a test case for predicting lifestyles and emergence of pathogens.</title>
        <authorList>
            <person name="Haridas S."/>
            <person name="Albert R."/>
            <person name="Binder M."/>
            <person name="Bloem J."/>
            <person name="Labutti K."/>
            <person name="Salamov A."/>
            <person name="Andreopoulos B."/>
            <person name="Baker S."/>
            <person name="Barry K."/>
            <person name="Bills G."/>
            <person name="Bluhm B."/>
            <person name="Cannon C."/>
            <person name="Castanera R."/>
            <person name="Culley D."/>
            <person name="Daum C."/>
            <person name="Ezra D."/>
            <person name="Gonzalez J."/>
            <person name="Henrissat B."/>
            <person name="Kuo A."/>
            <person name="Liang C."/>
            <person name="Lipzen A."/>
            <person name="Lutzoni F."/>
            <person name="Magnuson J."/>
            <person name="Mondo S."/>
            <person name="Nolan M."/>
            <person name="Ohm R."/>
            <person name="Pangilinan J."/>
            <person name="Park H.-J."/>
            <person name="Ramirez L."/>
            <person name="Alfaro M."/>
            <person name="Sun H."/>
            <person name="Tritt A."/>
            <person name="Yoshinaga Y."/>
            <person name="Zwiers L.-H."/>
            <person name="Turgeon B."/>
            <person name="Goodwin S."/>
            <person name="Spatafora J."/>
            <person name="Crous P."/>
            <person name="Grigoriev I."/>
        </authorList>
    </citation>
    <scope>NUCLEOTIDE SEQUENCE</scope>
    <source>
        <strain evidence="1">CBS 122367</strain>
    </source>
</reference>
<dbReference type="PANTHER" id="PTHR33481:SF1">
    <property type="entry name" value="ENDONUCLEASE_EXONUCLEASE_PHOSPHATASE DOMAIN-CONTAINING PROTEIN-RELATED"/>
    <property type="match status" value="1"/>
</dbReference>
<evidence type="ECO:0000313" key="1">
    <source>
        <dbReference type="EMBL" id="KAF2684208.1"/>
    </source>
</evidence>
<keyword evidence="2" id="KW-1185">Reference proteome</keyword>
<proteinExistence type="predicted"/>
<evidence type="ECO:0000313" key="2">
    <source>
        <dbReference type="Proteomes" id="UP000799291"/>
    </source>
</evidence>
<evidence type="ECO:0008006" key="3">
    <source>
        <dbReference type="Google" id="ProtNLM"/>
    </source>
</evidence>
<dbReference type="PANTHER" id="PTHR33481">
    <property type="entry name" value="REVERSE TRANSCRIPTASE"/>
    <property type="match status" value="1"/>
</dbReference>
<dbReference type="Proteomes" id="UP000799291">
    <property type="component" value="Unassembled WGS sequence"/>
</dbReference>
<name>A0A6G1J1D8_9PLEO</name>
<accession>A0A6G1J1D8</accession>
<dbReference type="AlphaFoldDB" id="A0A6G1J1D8"/>